<name>A0ABV9Y187_9PSEU</name>
<evidence type="ECO:0000313" key="2">
    <source>
        <dbReference type="EMBL" id="MFC5056468.1"/>
    </source>
</evidence>
<feature type="compositionally biased region" description="Low complexity" evidence="1">
    <location>
        <begin position="18"/>
        <end position="27"/>
    </location>
</feature>
<keyword evidence="3" id="KW-1185">Reference proteome</keyword>
<comment type="caution">
    <text evidence="2">The sequence shown here is derived from an EMBL/GenBank/DDBJ whole genome shotgun (WGS) entry which is preliminary data.</text>
</comment>
<gene>
    <name evidence="2" type="ORF">ACFPFM_22245</name>
</gene>
<sequence>MGAPRTTAPRRVRPHLSPHPLLHPPLSTSGDRKACTSHLTRLLRVELGRKMVRTAQAV</sequence>
<reference evidence="3" key="1">
    <citation type="journal article" date="2019" name="Int. J. Syst. Evol. Microbiol.">
        <title>The Global Catalogue of Microorganisms (GCM) 10K type strain sequencing project: providing services to taxonomists for standard genome sequencing and annotation.</title>
        <authorList>
            <consortium name="The Broad Institute Genomics Platform"/>
            <consortium name="The Broad Institute Genome Sequencing Center for Infectious Disease"/>
            <person name="Wu L."/>
            <person name="Ma J."/>
        </authorList>
    </citation>
    <scope>NUCLEOTIDE SEQUENCE [LARGE SCALE GENOMIC DNA]</scope>
    <source>
        <strain evidence="3">KCTC 12848</strain>
    </source>
</reference>
<protein>
    <submittedName>
        <fullName evidence="2">Uncharacterized protein</fullName>
    </submittedName>
</protein>
<dbReference type="EMBL" id="JBHSJB010000021">
    <property type="protein sequence ID" value="MFC5056468.1"/>
    <property type="molecule type" value="Genomic_DNA"/>
</dbReference>
<feature type="region of interest" description="Disordered" evidence="1">
    <location>
        <begin position="1"/>
        <end position="33"/>
    </location>
</feature>
<proteinExistence type="predicted"/>
<evidence type="ECO:0000256" key="1">
    <source>
        <dbReference type="SAM" id="MobiDB-lite"/>
    </source>
</evidence>
<organism evidence="2 3">
    <name type="scientific">Saccharothrix xinjiangensis</name>
    <dbReference type="NCBI Taxonomy" id="204798"/>
    <lineage>
        <taxon>Bacteria</taxon>
        <taxon>Bacillati</taxon>
        <taxon>Actinomycetota</taxon>
        <taxon>Actinomycetes</taxon>
        <taxon>Pseudonocardiales</taxon>
        <taxon>Pseudonocardiaceae</taxon>
        <taxon>Saccharothrix</taxon>
    </lineage>
</organism>
<evidence type="ECO:0000313" key="3">
    <source>
        <dbReference type="Proteomes" id="UP001595833"/>
    </source>
</evidence>
<dbReference type="Proteomes" id="UP001595833">
    <property type="component" value="Unassembled WGS sequence"/>
</dbReference>
<accession>A0ABV9Y187</accession>
<dbReference type="RefSeq" id="WP_344043666.1">
    <property type="nucleotide sequence ID" value="NZ_BAAAKE010000049.1"/>
</dbReference>